<keyword evidence="4" id="KW-1185">Reference proteome</keyword>
<dbReference type="RefSeq" id="XP_066070272.1">
    <property type="nucleotide sequence ID" value="XM_066214175.1"/>
</dbReference>
<organism evidence="3 4">
    <name type="scientific">Cryptococcus depauperatus CBS 7841</name>
    <dbReference type="NCBI Taxonomy" id="1295531"/>
    <lineage>
        <taxon>Eukaryota</taxon>
        <taxon>Fungi</taxon>
        <taxon>Dikarya</taxon>
        <taxon>Basidiomycota</taxon>
        <taxon>Agaricomycotina</taxon>
        <taxon>Tremellomycetes</taxon>
        <taxon>Tremellales</taxon>
        <taxon>Cryptococcaceae</taxon>
        <taxon>Cryptococcus</taxon>
    </lineage>
</organism>
<dbReference type="Proteomes" id="UP000094043">
    <property type="component" value="Chromosome 6"/>
</dbReference>
<feature type="coiled-coil region" evidence="1">
    <location>
        <begin position="44"/>
        <end position="74"/>
    </location>
</feature>
<evidence type="ECO:0000313" key="3">
    <source>
        <dbReference type="EMBL" id="WVN89572.1"/>
    </source>
</evidence>
<reference evidence="3" key="2">
    <citation type="journal article" date="2022" name="Elife">
        <title>Obligate sexual reproduction of a homothallic fungus closely related to the Cryptococcus pathogenic species complex.</title>
        <authorList>
            <person name="Passer A.R."/>
            <person name="Clancey S.A."/>
            <person name="Shea T."/>
            <person name="David-Palma M."/>
            <person name="Averette A.F."/>
            <person name="Boekhout T."/>
            <person name="Porcel B.M."/>
            <person name="Nowrousian M."/>
            <person name="Cuomo C.A."/>
            <person name="Sun S."/>
            <person name="Heitman J."/>
            <person name="Coelho M.A."/>
        </authorList>
    </citation>
    <scope>NUCLEOTIDE SEQUENCE</scope>
    <source>
        <strain evidence="3">CBS 7841</strain>
    </source>
</reference>
<dbReference type="KEGG" id="cdep:91089008"/>
<dbReference type="GeneID" id="91089008"/>
<dbReference type="AlphaFoldDB" id="A0AAJ8JW51"/>
<evidence type="ECO:0000256" key="2">
    <source>
        <dbReference type="SAM" id="MobiDB-lite"/>
    </source>
</evidence>
<reference evidence="3" key="1">
    <citation type="submission" date="2016-06" db="EMBL/GenBank/DDBJ databases">
        <authorList>
            <person name="Cuomo C."/>
            <person name="Litvintseva A."/>
            <person name="Heitman J."/>
            <person name="Chen Y."/>
            <person name="Sun S."/>
            <person name="Springer D."/>
            <person name="Dromer F."/>
            <person name="Young S."/>
            <person name="Zeng Q."/>
            <person name="Chapman S."/>
            <person name="Gujja S."/>
            <person name="Saif S."/>
            <person name="Birren B."/>
        </authorList>
    </citation>
    <scope>NUCLEOTIDE SEQUENCE</scope>
    <source>
        <strain evidence="3">CBS 7841</strain>
    </source>
</reference>
<gene>
    <name evidence="3" type="ORF">L203_104799</name>
</gene>
<feature type="region of interest" description="Disordered" evidence="2">
    <location>
        <begin position="1"/>
        <end position="23"/>
    </location>
</feature>
<reference evidence="3" key="3">
    <citation type="submission" date="2024-01" db="EMBL/GenBank/DDBJ databases">
        <authorList>
            <person name="Coelho M.A."/>
            <person name="David-Palma M."/>
            <person name="Shea T."/>
            <person name="Sun S."/>
            <person name="Cuomo C.A."/>
            <person name="Heitman J."/>
        </authorList>
    </citation>
    <scope>NUCLEOTIDE SEQUENCE</scope>
    <source>
        <strain evidence="3">CBS 7841</strain>
    </source>
</reference>
<keyword evidence="1" id="KW-0175">Coiled coil</keyword>
<protein>
    <submittedName>
        <fullName evidence="3">Uncharacterized protein</fullName>
    </submittedName>
</protein>
<evidence type="ECO:0000256" key="1">
    <source>
        <dbReference type="SAM" id="Coils"/>
    </source>
</evidence>
<name>A0AAJ8JW51_9TREE</name>
<dbReference type="EMBL" id="CP143789">
    <property type="protein sequence ID" value="WVN89572.1"/>
    <property type="molecule type" value="Genomic_DNA"/>
</dbReference>
<accession>A0AAJ8JW51</accession>
<sequence>MYQHDMLVASPTTSPAPRLRSSPVLLHRLPSATTLEQESSIQSELELQRQVQQVETERRLAEALQDEIRQSERAAVSAAMGSWTAHRVKEKEQAASAHSQPFMRPPQAYELYRAIDRKDIDFIMRVRDHSFKLLTQKNGTDFPIVYAARLGTGWRDVVVLLVGALSRSSLFVYAGSPGAGTNLKLAIDHSLHSTSPQLLSSYLQVLIMSEGDSFLHKATYDLSLQLRDPAGRPVFAAKEMVRRFCTRELRGVKGGVGEVEDYVANAALDLVIMAVWSLAAGQVNLDPLPTHTFARDLQTWRAFQEACSDRENSVKLGKTAPRVRRMLQLLQELGGDSKKGVRGRLRDVEEVFDEGKV</sequence>
<proteinExistence type="predicted"/>
<evidence type="ECO:0000313" key="4">
    <source>
        <dbReference type="Proteomes" id="UP000094043"/>
    </source>
</evidence>